<dbReference type="PANTHER" id="PTHR42643:SF24">
    <property type="entry name" value="IONOTROPIC RECEPTOR 60A"/>
    <property type="match status" value="1"/>
</dbReference>
<feature type="transmembrane region" description="Helical" evidence="9">
    <location>
        <begin position="579"/>
        <end position="602"/>
    </location>
</feature>
<keyword evidence="3" id="KW-1003">Cell membrane</keyword>
<dbReference type="PANTHER" id="PTHR42643">
    <property type="entry name" value="IONOTROPIC RECEPTOR 20A-RELATED"/>
    <property type="match status" value="1"/>
</dbReference>
<evidence type="ECO:0000256" key="4">
    <source>
        <dbReference type="ARBA" id="ARBA00022692"/>
    </source>
</evidence>
<evidence type="ECO:0000256" key="9">
    <source>
        <dbReference type="SAM" id="Phobius"/>
    </source>
</evidence>
<feature type="domain" description="Ionotropic glutamate receptor C-terminal" evidence="10">
    <location>
        <begin position="306"/>
        <end position="587"/>
    </location>
</feature>
<proteinExistence type="inferred from homology"/>
<dbReference type="Proteomes" id="UP001152798">
    <property type="component" value="Chromosome 5"/>
</dbReference>
<evidence type="ECO:0000256" key="2">
    <source>
        <dbReference type="ARBA" id="ARBA00008685"/>
    </source>
</evidence>
<protein>
    <recommendedName>
        <fullName evidence="10">Ionotropic glutamate receptor C-terminal domain-containing protein</fullName>
    </recommendedName>
</protein>
<feature type="transmembrane region" description="Helical" evidence="9">
    <location>
        <begin position="345"/>
        <end position="362"/>
    </location>
</feature>
<comment type="subcellular location">
    <subcellularLocation>
        <location evidence="1">Cell membrane</location>
        <topology evidence="1">Multi-pass membrane protein</topology>
    </subcellularLocation>
</comment>
<dbReference type="Gene3D" id="1.10.287.70">
    <property type="match status" value="1"/>
</dbReference>
<keyword evidence="7" id="KW-0675">Receptor</keyword>
<dbReference type="GO" id="GO:0050906">
    <property type="term" value="P:detection of stimulus involved in sensory perception"/>
    <property type="evidence" value="ECO:0007669"/>
    <property type="project" value="UniProtKB-ARBA"/>
</dbReference>
<dbReference type="GO" id="GO:0015276">
    <property type="term" value="F:ligand-gated monoatomic ion channel activity"/>
    <property type="evidence" value="ECO:0007669"/>
    <property type="project" value="InterPro"/>
</dbReference>
<keyword evidence="5 9" id="KW-1133">Transmembrane helix</keyword>
<dbReference type="InterPro" id="IPR052192">
    <property type="entry name" value="Insect_Ionotropic_Sensory_Rcpt"/>
</dbReference>
<dbReference type="Gene3D" id="3.40.190.10">
    <property type="entry name" value="Periplasmic binding protein-like II"/>
    <property type="match status" value="1"/>
</dbReference>
<gene>
    <name evidence="11" type="ORF">NEZAVI_LOCUS11767</name>
</gene>
<evidence type="ECO:0000256" key="1">
    <source>
        <dbReference type="ARBA" id="ARBA00004651"/>
    </source>
</evidence>
<evidence type="ECO:0000256" key="6">
    <source>
        <dbReference type="ARBA" id="ARBA00023136"/>
    </source>
</evidence>
<dbReference type="OrthoDB" id="6500454at2759"/>
<dbReference type="Pfam" id="PF00060">
    <property type="entry name" value="Lig_chan"/>
    <property type="match status" value="1"/>
</dbReference>
<sequence length="692" mass="78736">MDDENGSEHCGKIIPELVLSVINFEIKAKLVKIIFDDLYKADYKFRLNLDKIIKGIHNSAVVFGQKTQNITAINDNEQPAWIIFSAQPESLPMKGKILLIIHVSPFQLKEWLLTPKVKKHQQQLVVISDPALKKLKGSERDCDTGLYTQLINPNSFGGGKALIVTSWREHNYTQSVKIFPSEDQTLYNGNHIVVYARDLPPFSFRRNLVDREVIWDGVEVRLLLLMKEILNFTLEFQHHTGKESSDTIQTLRQGNADLVVGGFTMTKELNYETSMIYPHSMDCAAFISLTSIALPKYRAVMGPFLWDVWISITLCYILAIIPIAFSAWHTLRPLIQHPSEIENMFWYVFGTFTNCFTFRGQFSWTKSVKNSTKLFIGTYWMFTIIITACYTGSIIAFITLPVYPEVINTMHQLLHKNYRITTMADEGWWELLTGADDDEASGLAGTAETVSNVLEGLSIIIKSSKEDKQVAFMGSSYHLKHILKSNYSASDVGKRQLFHISKQCFVPQMISMIMPHDSIYIDSFSKILMKAIEAGFMIKIQQDLEWNLYKSSARQTLLQGNLKLEALERQLTLDDTQGMFLLLGCGFAFAICAFAFELGTWVKNREGEKLTILVKERLLAVSRRVSAAFLTPSKSHVRDHYPLYFRNVFRRKSSLFGSIISEAADGQKPPTAVSEIHLMPPTVEKPIRLLSF</sequence>
<evidence type="ECO:0000256" key="7">
    <source>
        <dbReference type="ARBA" id="ARBA00023170"/>
    </source>
</evidence>
<reference evidence="11" key="1">
    <citation type="submission" date="2022-01" db="EMBL/GenBank/DDBJ databases">
        <authorList>
            <person name="King R."/>
        </authorList>
    </citation>
    <scope>NUCLEOTIDE SEQUENCE</scope>
</reference>
<keyword evidence="4 9" id="KW-0812">Transmembrane</keyword>
<evidence type="ECO:0000256" key="3">
    <source>
        <dbReference type="ARBA" id="ARBA00022475"/>
    </source>
</evidence>
<keyword evidence="8" id="KW-0325">Glycoprotein</keyword>
<evidence type="ECO:0000256" key="8">
    <source>
        <dbReference type="ARBA" id="ARBA00023180"/>
    </source>
</evidence>
<dbReference type="InterPro" id="IPR001320">
    <property type="entry name" value="Iontro_rcpt_C"/>
</dbReference>
<feature type="transmembrane region" description="Helical" evidence="9">
    <location>
        <begin position="304"/>
        <end position="325"/>
    </location>
</feature>
<feature type="transmembrane region" description="Helical" evidence="9">
    <location>
        <begin position="374"/>
        <end position="403"/>
    </location>
</feature>
<comment type="similarity">
    <text evidence="2">Belongs to the glutamate-gated ion channel (TC 1.A.10.1) family.</text>
</comment>
<evidence type="ECO:0000259" key="10">
    <source>
        <dbReference type="Pfam" id="PF00060"/>
    </source>
</evidence>
<dbReference type="AlphaFoldDB" id="A0A9P0HKF9"/>
<evidence type="ECO:0000313" key="12">
    <source>
        <dbReference type="Proteomes" id="UP001152798"/>
    </source>
</evidence>
<keyword evidence="12" id="KW-1185">Reference proteome</keyword>
<organism evidence="11 12">
    <name type="scientific">Nezara viridula</name>
    <name type="common">Southern green stink bug</name>
    <name type="synonym">Cimex viridulus</name>
    <dbReference type="NCBI Taxonomy" id="85310"/>
    <lineage>
        <taxon>Eukaryota</taxon>
        <taxon>Metazoa</taxon>
        <taxon>Ecdysozoa</taxon>
        <taxon>Arthropoda</taxon>
        <taxon>Hexapoda</taxon>
        <taxon>Insecta</taxon>
        <taxon>Pterygota</taxon>
        <taxon>Neoptera</taxon>
        <taxon>Paraneoptera</taxon>
        <taxon>Hemiptera</taxon>
        <taxon>Heteroptera</taxon>
        <taxon>Panheteroptera</taxon>
        <taxon>Pentatomomorpha</taxon>
        <taxon>Pentatomoidea</taxon>
        <taxon>Pentatomidae</taxon>
        <taxon>Pentatominae</taxon>
        <taxon>Nezara</taxon>
    </lineage>
</organism>
<keyword evidence="6 9" id="KW-0472">Membrane</keyword>
<name>A0A9P0HKF9_NEZVI</name>
<accession>A0A9P0HKF9</accession>
<dbReference type="SUPFAM" id="SSF53850">
    <property type="entry name" value="Periplasmic binding protein-like II"/>
    <property type="match status" value="1"/>
</dbReference>
<dbReference type="GO" id="GO:0005886">
    <property type="term" value="C:plasma membrane"/>
    <property type="evidence" value="ECO:0007669"/>
    <property type="project" value="UniProtKB-SubCell"/>
</dbReference>
<evidence type="ECO:0000256" key="5">
    <source>
        <dbReference type="ARBA" id="ARBA00022989"/>
    </source>
</evidence>
<evidence type="ECO:0000313" key="11">
    <source>
        <dbReference type="EMBL" id="CAH1403101.1"/>
    </source>
</evidence>
<dbReference type="EMBL" id="OV725081">
    <property type="protein sequence ID" value="CAH1403101.1"/>
    <property type="molecule type" value="Genomic_DNA"/>
</dbReference>